<organism evidence="2 3">
    <name type="scientific">Streptomyces catenulae</name>
    <dbReference type="NCBI Taxonomy" id="66875"/>
    <lineage>
        <taxon>Bacteria</taxon>
        <taxon>Bacillati</taxon>
        <taxon>Actinomycetota</taxon>
        <taxon>Actinomycetes</taxon>
        <taxon>Kitasatosporales</taxon>
        <taxon>Streptomycetaceae</taxon>
        <taxon>Streptomyces</taxon>
    </lineage>
</organism>
<dbReference type="SUPFAM" id="SSF47413">
    <property type="entry name" value="lambda repressor-like DNA-binding domains"/>
    <property type="match status" value="1"/>
</dbReference>
<dbReference type="RefSeq" id="WP_030285513.1">
    <property type="nucleotide sequence ID" value="NZ_JBEZVI010000028.1"/>
</dbReference>
<dbReference type="CDD" id="cd00093">
    <property type="entry name" value="HTH_XRE"/>
    <property type="match status" value="1"/>
</dbReference>
<comment type="caution">
    <text evidence="2">The sequence shown here is derived from an EMBL/GenBank/DDBJ whole genome shotgun (WGS) entry which is preliminary data.</text>
</comment>
<dbReference type="EMBL" id="JBEZVI010000028">
    <property type="protein sequence ID" value="MEU3713642.1"/>
    <property type="molecule type" value="Genomic_DNA"/>
</dbReference>
<accession>A0ABV2Z6N0</accession>
<reference evidence="2 3" key="1">
    <citation type="submission" date="2024-06" db="EMBL/GenBank/DDBJ databases">
        <title>The Natural Products Discovery Center: Release of the First 8490 Sequenced Strains for Exploring Actinobacteria Biosynthetic Diversity.</title>
        <authorList>
            <person name="Kalkreuter E."/>
            <person name="Kautsar S.A."/>
            <person name="Yang D."/>
            <person name="Bader C.D."/>
            <person name="Teijaro C.N."/>
            <person name="Fluegel L."/>
            <person name="Davis C.M."/>
            <person name="Simpson J.R."/>
            <person name="Lauterbach L."/>
            <person name="Steele A.D."/>
            <person name="Gui C."/>
            <person name="Meng S."/>
            <person name="Li G."/>
            <person name="Viehrig K."/>
            <person name="Ye F."/>
            <person name="Su P."/>
            <person name="Kiefer A.F."/>
            <person name="Nichols A."/>
            <person name="Cepeda A.J."/>
            <person name="Yan W."/>
            <person name="Fan B."/>
            <person name="Jiang Y."/>
            <person name="Adhikari A."/>
            <person name="Zheng C.-J."/>
            <person name="Schuster L."/>
            <person name="Cowan T.M."/>
            <person name="Smanski M.J."/>
            <person name="Chevrette M.G."/>
            <person name="De Carvalho L.P.S."/>
            <person name="Shen B."/>
        </authorList>
    </citation>
    <scope>NUCLEOTIDE SEQUENCE [LARGE SCALE GENOMIC DNA]</scope>
    <source>
        <strain evidence="2 3">NPDC033039</strain>
    </source>
</reference>
<dbReference type="SMART" id="SM00530">
    <property type="entry name" value="HTH_XRE"/>
    <property type="match status" value="1"/>
</dbReference>
<dbReference type="InterPro" id="IPR010982">
    <property type="entry name" value="Lambda_DNA-bd_dom_sf"/>
</dbReference>
<dbReference type="Gene3D" id="1.10.260.40">
    <property type="entry name" value="lambda repressor-like DNA-binding domains"/>
    <property type="match status" value="1"/>
</dbReference>
<sequence length="293" mass="33450">MPEISEFKKETLRELGRRLREVRLETGSGATELARRVGWSPSKCSRIESGKRTSTTVDDVATYLAGCGAEDKYENICGFLREAEGRFREWAEVEKSGLNAAQQEILPLWESTRQFRAYAGWVLPGPLQTREYALTILQSLRERRGLLPDDAAAAATRREYVQKYLADKSKSFELVIEESVLRRGFGDPQMSLNQLMRLLDVRKMRTVQLGIIPARRDVCDRSTVWPAEDFWIFDDDRVKLELVSSAVDLSTPYDLEQYGKVFTLLQEQAVYGTQAVEIVKAAMAMVVKQWHET</sequence>
<evidence type="ECO:0000313" key="3">
    <source>
        <dbReference type="Proteomes" id="UP001550853"/>
    </source>
</evidence>
<dbReference type="Proteomes" id="UP001550853">
    <property type="component" value="Unassembled WGS sequence"/>
</dbReference>
<gene>
    <name evidence="2" type="ORF">AB0E61_26540</name>
</gene>
<evidence type="ECO:0000259" key="1">
    <source>
        <dbReference type="SMART" id="SM00530"/>
    </source>
</evidence>
<feature type="domain" description="HTH cro/C1-type" evidence="1">
    <location>
        <begin position="18"/>
        <end position="74"/>
    </location>
</feature>
<dbReference type="InterPro" id="IPR043917">
    <property type="entry name" value="DUF5753"/>
</dbReference>
<dbReference type="InterPro" id="IPR001387">
    <property type="entry name" value="Cro/C1-type_HTH"/>
</dbReference>
<proteinExistence type="predicted"/>
<dbReference type="Pfam" id="PF13560">
    <property type="entry name" value="HTH_31"/>
    <property type="match status" value="1"/>
</dbReference>
<evidence type="ECO:0000313" key="2">
    <source>
        <dbReference type="EMBL" id="MEU3713642.1"/>
    </source>
</evidence>
<keyword evidence="3" id="KW-1185">Reference proteome</keyword>
<dbReference type="Pfam" id="PF19054">
    <property type="entry name" value="DUF5753"/>
    <property type="match status" value="1"/>
</dbReference>
<name>A0ABV2Z6N0_9ACTN</name>
<protein>
    <submittedName>
        <fullName evidence="2">Scr1 family TA system antitoxin-like transcriptional regulator</fullName>
    </submittedName>
</protein>